<dbReference type="PANTHER" id="PTHR43649:SF29">
    <property type="entry name" value="OSMOPROTECTIVE COMPOUNDS-BINDING PROTEIN GGTB"/>
    <property type="match status" value="1"/>
</dbReference>
<evidence type="ECO:0000256" key="1">
    <source>
        <dbReference type="ARBA" id="ARBA00008520"/>
    </source>
</evidence>
<comment type="similarity">
    <text evidence="1">Belongs to the bacterial solute-binding protein 1 family.</text>
</comment>
<dbReference type="InterPro" id="IPR050490">
    <property type="entry name" value="Bact_solute-bd_prot1"/>
</dbReference>
<feature type="compositionally biased region" description="Low complexity" evidence="3">
    <location>
        <begin position="24"/>
        <end position="41"/>
    </location>
</feature>
<dbReference type="SUPFAM" id="SSF53850">
    <property type="entry name" value="Periplasmic binding protein-like II"/>
    <property type="match status" value="1"/>
</dbReference>
<dbReference type="Gene3D" id="3.40.190.10">
    <property type="entry name" value="Periplasmic binding protein-like II"/>
    <property type="match status" value="2"/>
</dbReference>
<keyword evidence="4" id="KW-0732">Signal</keyword>
<dbReference type="EMBL" id="CP130319">
    <property type="protein sequence ID" value="WNR46042.1"/>
    <property type="molecule type" value="Genomic_DNA"/>
</dbReference>
<dbReference type="AlphaFoldDB" id="A0AA96RNY2"/>
<keyword evidence="2" id="KW-0813">Transport</keyword>
<evidence type="ECO:0000313" key="5">
    <source>
        <dbReference type="EMBL" id="WNR46042.1"/>
    </source>
</evidence>
<protein>
    <submittedName>
        <fullName evidence="5">Extracellular solute-binding protein</fullName>
    </submittedName>
</protein>
<sequence length="453" mass="48530">MKKSMGILLTLFLVVVTITACGTSNTSSSTSAPATTASDSSKPSEKESAVTKVVRVVIAAAVNDVDKENNKKIKDLFEKVNPGYKLEFVEMDNKVESGKITTLLNSGVDLPNAINISSGPGRVAVLSGANLIMQLDDFYAKNGWADKLNPGAYNYISGNKIFEVPNAIDAIEIYYNKDIFQNLGIEVPKTSTDFMNALQKIKASGMTPISVGARDGFASGWLFGNILEATAGHKTVDKVLYGQAKWNDDAYVKAVETLGDWVKQGFIDKESVTISDNDAKARFLDKKQAMIAIGTWFITDIIAKKAEENVGMFTLPSFVAGESTLPTGGPANSWVIPAKVKDVDLSVKWINFILSNDYAKFLGQDPNSNSISASKAFGSNPPVGKLLQQAIKSIEQGAAYNPSVFIGAETKSAYYQNLQGIIGGLVKPKDAMANIQAGADKDASAGFKLTKSK</sequence>
<feature type="signal peptide" evidence="4">
    <location>
        <begin position="1"/>
        <end position="20"/>
    </location>
</feature>
<gene>
    <name evidence="5" type="ORF">MJB10_08100</name>
</gene>
<proteinExistence type="inferred from homology"/>
<evidence type="ECO:0000313" key="6">
    <source>
        <dbReference type="Proteomes" id="UP001304650"/>
    </source>
</evidence>
<feature type="chain" id="PRO_5041728828" evidence="4">
    <location>
        <begin position="21"/>
        <end position="453"/>
    </location>
</feature>
<name>A0AA96RNY2_9BACL</name>
<dbReference type="PROSITE" id="PS51257">
    <property type="entry name" value="PROKAR_LIPOPROTEIN"/>
    <property type="match status" value="1"/>
</dbReference>
<keyword evidence="6" id="KW-1185">Reference proteome</keyword>
<reference evidence="5" key="1">
    <citation type="submission" date="2022-02" db="EMBL/GenBank/DDBJ databases">
        <title>Paenibacillus sp. MBLB1832 Whole Genome Shotgun Sequencing.</title>
        <authorList>
            <person name="Hwang C.Y."/>
            <person name="Cho E.-S."/>
            <person name="Seo M.-J."/>
        </authorList>
    </citation>
    <scope>NUCLEOTIDE SEQUENCE</scope>
    <source>
        <strain evidence="5">MBLB1832</strain>
    </source>
</reference>
<dbReference type="Proteomes" id="UP001304650">
    <property type="component" value="Chromosome"/>
</dbReference>
<evidence type="ECO:0000256" key="2">
    <source>
        <dbReference type="ARBA" id="ARBA00022448"/>
    </source>
</evidence>
<dbReference type="PANTHER" id="PTHR43649">
    <property type="entry name" value="ARABINOSE-BINDING PROTEIN-RELATED"/>
    <property type="match status" value="1"/>
</dbReference>
<dbReference type="RefSeq" id="WP_314803307.1">
    <property type="nucleotide sequence ID" value="NZ_CP130319.1"/>
</dbReference>
<accession>A0AA96RNY2</accession>
<evidence type="ECO:0000256" key="4">
    <source>
        <dbReference type="SAM" id="SignalP"/>
    </source>
</evidence>
<organism evidence="5 6">
    <name type="scientific">Paenibacillus roseopurpureus</name>
    <dbReference type="NCBI Taxonomy" id="2918901"/>
    <lineage>
        <taxon>Bacteria</taxon>
        <taxon>Bacillati</taxon>
        <taxon>Bacillota</taxon>
        <taxon>Bacilli</taxon>
        <taxon>Bacillales</taxon>
        <taxon>Paenibacillaceae</taxon>
        <taxon>Paenibacillus</taxon>
    </lineage>
</organism>
<feature type="region of interest" description="Disordered" evidence="3">
    <location>
        <begin position="24"/>
        <end position="45"/>
    </location>
</feature>
<evidence type="ECO:0000256" key="3">
    <source>
        <dbReference type="SAM" id="MobiDB-lite"/>
    </source>
</evidence>
<dbReference type="KEGG" id="proo:MJB10_08100"/>